<name>A0A1R3KDV1_9ROSI</name>
<organism evidence="2 3">
    <name type="scientific">Corchorus olitorius</name>
    <dbReference type="NCBI Taxonomy" id="93759"/>
    <lineage>
        <taxon>Eukaryota</taxon>
        <taxon>Viridiplantae</taxon>
        <taxon>Streptophyta</taxon>
        <taxon>Embryophyta</taxon>
        <taxon>Tracheophyta</taxon>
        <taxon>Spermatophyta</taxon>
        <taxon>Magnoliopsida</taxon>
        <taxon>eudicotyledons</taxon>
        <taxon>Gunneridae</taxon>
        <taxon>Pentapetalae</taxon>
        <taxon>rosids</taxon>
        <taxon>malvids</taxon>
        <taxon>Malvales</taxon>
        <taxon>Malvaceae</taxon>
        <taxon>Grewioideae</taxon>
        <taxon>Apeibeae</taxon>
        <taxon>Corchorus</taxon>
    </lineage>
</organism>
<dbReference type="Proteomes" id="UP000187203">
    <property type="component" value="Unassembled WGS sequence"/>
</dbReference>
<feature type="compositionally biased region" description="Basic and acidic residues" evidence="1">
    <location>
        <begin position="73"/>
        <end position="83"/>
    </location>
</feature>
<protein>
    <submittedName>
        <fullName evidence="2">DNA primase large subunit</fullName>
    </submittedName>
</protein>
<feature type="region of interest" description="Disordered" evidence="1">
    <location>
        <begin position="111"/>
        <end position="164"/>
    </location>
</feature>
<dbReference type="EMBL" id="AWUE01014057">
    <property type="protein sequence ID" value="OMP05262.1"/>
    <property type="molecule type" value="Genomic_DNA"/>
</dbReference>
<evidence type="ECO:0000256" key="1">
    <source>
        <dbReference type="SAM" id="MobiDB-lite"/>
    </source>
</evidence>
<reference evidence="3" key="1">
    <citation type="submission" date="2013-09" db="EMBL/GenBank/DDBJ databases">
        <title>Corchorus olitorius genome sequencing.</title>
        <authorList>
            <person name="Alam M."/>
            <person name="Haque M.S."/>
            <person name="Islam M.S."/>
            <person name="Emdad E.M."/>
            <person name="Islam M.M."/>
            <person name="Ahmed B."/>
            <person name="Halim A."/>
            <person name="Hossen Q.M.M."/>
            <person name="Hossain M.Z."/>
            <person name="Ahmed R."/>
            <person name="Khan M.M."/>
            <person name="Islam R."/>
            <person name="Rashid M.M."/>
            <person name="Khan S.A."/>
            <person name="Rahman M.S."/>
            <person name="Alam M."/>
            <person name="Yahiya A.S."/>
            <person name="Khan M.S."/>
            <person name="Azam M.S."/>
            <person name="Haque T."/>
            <person name="Lashkar M.Z.H."/>
            <person name="Akhand A.I."/>
            <person name="Morshed G."/>
            <person name="Roy S."/>
            <person name="Uddin K.S."/>
            <person name="Rabeya T."/>
            <person name="Hossain A.S."/>
            <person name="Chowdhury A."/>
            <person name="Snigdha A.R."/>
            <person name="Mortoza M.S."/>
            <person name="Matin S.A."/>
            <person name="Hoque S.M.E."/>
            <person name="Islam M.K."/>
            <person name="Roy D.K."/>
            <person name="Haider R."/>
            <person name="Moosa M.M."/>
            <person name="Elias S.M."/>
            <person name="Hasan A.M."/>
            <person name="Jahan S."/>
            <person name="Shafiuddin M."/>
            <person name="Mahmood N."/>
            <person name="Shommy N.S."/>
        </authorList>
    </citation>
    <scope>NUCLEOTIDE SEQUENCE [LARGE SCALE GENOMIC DNA]</scope>
    <source>
        <strain evidence="3">cv. O-4</strain>
    </source>
</reference>
<dbReference type="AlphaFoldDB" id="A0A1R3KDV1"/>
<evidence type="ECO:0000313" key="2">
    <source>
        <dbReference type="EMBL" id="OMP05262.1"/>
    </source>
</evidence>
<comment type="caution">
    <text evidence="2">The sequence shown here is derived from an EMBL/GenBank/DDBJ whole genome shotgun (WGS) entry which is preliminary data.</text>
</comment>
<gene>
    <name evidence="2" type="ORF">COLO4_08965</name>
</gene>
<feature type="compositionally biased region" description="Basic and acidic residues" evidence="1">
    <location>
        <begin position="22"/>
        <end position="37"/>
    </location>
</feature>
<accession>A0A1R3KDV1</accession>
<evidence type="ECO:0000313" key="3">
    <source>
        <dbReference type="Proteomes" id="UP000187203"/>
    </source>
</evidence>
<feature type="compositionally biased region" description="Basic and acidic residues" evidence="1">
    <location>
        <begin position="155"/>
        <end position="164"/>
    </location>
</feature>
<sequence length="164" mass="18112">MKNGNAVKNSKKHVGKQWIPKTTKDDQIDQVPIREKTPSLSIEKPVDLPLLDTDLTSEPDITLEEQFPPLTADKTKSSEKGKIVEGSSASHNRFTVLENLDTVNVGESMDTSIEISSNPPKRVRAASARIAEVMKQVKTQRKSPTKKTSTKAVRTKSERDPCSS</sequence>
<feature type="region of interest" description="Disordered" evidence="1">
    <location>
        <begin position="1"/>
        <end position="40"/>
    </location>
</feature>
<feature type="compositionally biased region" description="Basic residues" evidence="1">
    <location>
        <begin position="138"/>
        <end position="149"/>
    </location>
</feature>
<keyword evidence="3" id="KW-1185">Reference proteome</keyword>
<feature type="region of interest" description="Disordered" evidence="1">
    <location>
        <begin position="59"/>
        <end position="87"/>
    </location>
</feature>
<proteinExistence type="predicted"/>